<dbReference type="GO" id="GO:0005886">
    <property type="term" value="C:plasma membrane"/>
    <property type="evidence" value="ECO:0007669"/>
    <property type="project" value="UniProtKB-SubCell"/>
</dbReference>
<dbReference type="OrthoDB" id="3243324at2"/>
<dbReference type="EMBL" id="QKRB01000044">
    <property type="protein sequence ID" value="PZD95753.1"/>
    <property type="molecule type" value="Genomic_DNA"/>
</dbReference>
<evidence type="ECO:0000313" key="8">
    <source>
        <dbReference type="EMBL" id="PZD95753.1"/>
    </source>
</evidence>
<evidence type="ECO:0000259" key="7">
    <source>
        <dbReference type="Pfam" id="PF13396"/>
    </source>
</evidence>
<dbReference type="InterPro" id="IPR027379">
    <property type="entry name" value="CLS_N"/>
</dbReference>
<comment type="subcellular location">
    <subcellularLocation>
        <location evidence="1">Cell membrane</location>
        <topology evidence="1">Multi-pass membrane protein</topology>
    </subcellularLocation>
</comment>
<gene>
    <name evidence="8" type="ORF">DNH61_14335</name>
</gene>
<reference evidence="8 9" key="1">
    <citation type="submission" date="2018-06" db="EMBL/GenBank/DDBJ databases">
        <title>Paenibacillus imtechensis sp. nov.</title>
        <authorList>
            <person name="Pinnaka A.K."/>
            <person name="Singh H."/>
            <person name="Kaur M."/>
        </authorList>
    </citation>
    <scope>NUCLEOTIDE SEQUENCE [LARGE SCALE GENOMIC DNA]</scope>
    <source>
        <strain evidence="8 9">SMB1</strain>
    </source>
</reference>
<organism evidence="8 9">
    <name type="scientific">Paenibacillus sambharensis</name>
    <dbReference type="NCBI Taxonomy" id="1803190"/>
    <lineage>
        <taxon>Bacteria</taxon>
        <taxon>Bacillati</taxon>
        <taxon>Bacillota</taxon>
        <taxon>Bacilli</taxon>
        <taxon>Bacillales</taxon>
        <taxon>Paenibacillaceae</taxon>
        <taxon>Paenibacillus</taxon>
    </lineage>
</organism>
<name>A0A2W1LA33_9BACL</name>
<evidence type="ECO:0000256" key="2">
    <source>
        <dbReference type="ARBA" id="ARBA00022475"/>
    </source>
</evidence>
<evidence type="ECO:0000313" key="9">
    <source>
        <dbReference type="Proteomes" id="UP000249522"/>
    </source>
</evidence>
<evidence type="ECO:0000256" key="3">
    <source>
        <dbReference type="ARBA" id="ARBA00022692"/>
    </source>
</evidence>
<comment type="caution">
    <text evidence="8">The sequence shown here is derived from an EMBL/GenBank/DDBJ whole genome shotgun (WGS) entry which is preliminary data.</text>
</comment>
<keyword evidence="5 6" id="KW-0472">Membrane</keyword>
<feature type="transmembrane region" description="Helical" evidence="6">
    <location>
        <begin position="34"/>
        <end position="53"/>
    </location>
</feature>
<dbReference type="Proteomes" id="UP000249522">
    <property type="component" value="Unassembled WGS sequence"/>
</dbReference>
<accession>A0A2W1LA33</accession>
<evidence type="ECO:0000256" key="6">
    <source>
        <dbReference type="SAM" id="Phobius"/>
    </source>
</evidence>
<evidence type="ECO:0000256" key="5">
    <source>
        <dbReference type="ARBA" id="ARBA00023136"/>
    </source>
</evidence>
<keyword evidence="2" id="KW-1003">Cell membrane</keyword>
<evidence type="ECO:0000256" key="4">
    <source>
        <dbReference type="ARBA" id="ARBA00022989"/>
    </source>
</evidence>
<dbReference type="Pfam" id="PF13396">
    <property type="entry name" value="PLDc_N"/>
    <property type="match status" value="1"/>
</dbReference>
<feature type="domain" description="Cardiolipin synthase N-terminal" evidence="7">
    <location>
        <begin position="13"/>
        <end position="55"/>
    </location>
</feature>
<keyword evidence="4 6" id="KW-1133">Transmembrane helix</keyword>
<dbReference type="AlphaFoldDB" id="A0A2W1LA33"/>
<proteinExistence type="predicted"/>
<protein>
    <submittedName>
        <fullName evidence="8">Transcriptional regulator</fullName>
    </submittedName>
</protein>
<keyword evidence="9" id="KW-1185">Reference proteome</keyword>
<keyword evidence="3 6" id="KW-0812">Transmembrane</keyword>
<evidence type="ECO:0000256" key="1">
    <source>
        <dbReference type="ARBA" id="ARBA00004651"/>
    </source>
</evidence>
<sequence>MPVLAPVLVIQLILMVTAIIVCLRSERTRGPKWVWLLAIIFGNLIGPVLFFVIGRKND</sequence>